<dbReference type="InterPro" id="IPR032164">
    <property type="entry name" value="DUF5000"/>
</dbReference>
<evidence type="ECO:0000259" key="1">
    <source>
        <dbReference type="Pfam" id="PF16323"/>
    </source>
</evidence>
<name>W0F470_9BACT</name>
<evidence type="ECO:0000313" key="4">
    <source>
        <dbReference type="EMBL" id="AHF17792.1"/>
    </source>
</evidence>
<dbReference type="InterPro" id="IPR008979">
    <property type="entry name" value="Galactose-bd-like_sf"/>
</dbReference>
<evidence type="ECO:0008006" key="6">
    <source>
        <dbReference type="Google" id="ProtNLM"/>
    </source>
</evidence>
<dbReference type="HOGENOM" id="CLU_058000_0_0_10"/>
<sequence>MKNLNKISLNAICSILLVQLMVLVGCKQDLGIQPARMGQKPTALTNLSFEPTPGGALISYDLPTTPDLRYVSAVYTLDNGSKMTTKGSMYDNKLLVEGFAKIGEYDVELKAVSVGDVESDPVHLKITTGKPTYQVLAESFKSDSNFFSTFGGINLLYKNDNAANIILRLYKYELDTAKNQWAWNTVNETYTKAREGIIRVRGEKPVATRYGIVVRDQWKNTSDTIVRTLTPLEELEFKNILIYRGIETYSTANRNGDYIANWSSQSGSAEMQVSLFDGFDAQPFYNTGKQWWGKAAPVPLQFTMDLGKKVQLSRIKMWGRNDNYSLLFQATHPKEFEVYGSNSPAADGSWDSWTYIGTYEGVRPSGLAFGVNATAEDQEYARKGEDYEVDWELPGGFRYIRIKINCTWNGIREQELGNALTVAISELKLFGKYIN</sequence>
<evidence type="ECO:0000313" key="5">
    <source>
        <dbReference type="Proteomes" id="UP000003586"/>
    </source>
</evidence>
<dbReference type="PROSITE" id="PS51257">
    <property type="entry name" value="PROKAR_LIPOPROTEIN"/>
    <property type="match status" value="1"/>
</dbReference>
<reference evidence="4 5" key="1">
    <citation type="submission" date="2013-12" db="EMBL/GenBank/DDBJ databases">
        <authorList>
            <consortium name="DOE Joint Genome Institute"/>
            <person name="Eisen J."/>
            <person name="Huntemann M."/>
            <person name="Han J."/>
            <person name="Chen A."/>
            <person name="Kyrpides N."/>
            <person name="Mavromatis K."/>
            <person name="Markowitz V."/>
            <person name="Palaniappan K."/>
            <person name="Ivanova N."/>
            <person name="Schaumberg A."/>
            <person name="Pati A."/>
            <person name="Liolios K."/>
            <person name="Nordberg H.P."/>
            <person name="Cantor M.N."/>
            <person name="Hua S.X."/>
            <person name="Woyke T."/>
        </authorList>
    </citation>
    <scope>NUCLEOTIDE SEQUENCE [LARGE SCALE GENOMIC DNA]</scope>
    <source>
        <strain evidence="5">DSM 19437</strain>
    </source>
</reference>
<dbReference type="OrthoDB" id="621114at2"/>
<dbReference type="RefSeq" id="WP_008586569.1">
    <property type="nucleotide sequence ID" value="NZ_CP007035.1"/>
</dbReference>
<dbReference type="InterPro" id="IPR032527">
    <property type="entry name" value="DUF4959"/>
</dbReference>
<accession>W0F470</accession>
<dbReference type="Pfam" id="PF16391">
    <property type="entry name" value="DUF5000"/>
    <property type="match status" value="1"/>
</dbReference>
<evidence type="ECO:0000259" key="3">
    <source>
        <dbReference type="Pfam" id="PF17166"/>
    </source>
</evidence>
<organism evidence="4 5">
    <name type="scientific">Niabella soli DSM 19437</name>
    <dbReference type="NCBI Taxonomy" id="929713"/>
    <lineage>
        <taxon>Bacteria</taxon>
        <taxon>Pseudomonadati</taxon>
        <taxon>Bacteroidota</taxon>
        <taxon>Chitinophagia</taxon>
        <taxon>Chitinophagales</taxon>
        <taxon>Chitinophagaceae</taxon>
        <taxon>Niabella</taxon>
    </lineage>
</organism>
<keyword evidence="5" id="KW-1185">Reference proteome</keyword>
<dbReference type="AlphaFoldDB" id="W0F470"/>
<feature type="domain" description="DUF4959" evidence="1">
    <location>
        <begin position="25"/>
        <end position="127"/>
    </location>
</feature>
<proteinExistence type="predicted"/>
<dbReference type="Pfam" id="PF17166">
    <property type="entry name" value="DUF5126"/>
    <property type="match status" value="1"/>
</dbReference>
<dbReference type="Pfam" id="PF16323">
    <property type="entry name" value="DUF4959"/>
    <property type="match status" value="1"/>
</dbReference>
<dbReference type="SUPFAM" id="SSF49785">
    <property type="entry name" value="Galactose-binding domain-like"/>
    <property type="match status" value="1"/>
</dbReference>
<dbReference type="STRING" id="929713.NIASO_14340"/>
<dbReference type="InterPro" id="IPR033431">
    <property type="entry name" value="DUF5126"/>
</dbReference>
<gene>
    <name evidence="4" type="ORF">NIASO_14340</name>
</gene>
<dbReference type="KEGG" id="nso:NIASO_14340"/>
<dbReference type="eggNOG" id="ENOG502ZDBI">
    <property type="taxonomic scope" value="Bacteria"/>
</dbReference>
<dbReference type="Proteomes" id="UP000003586">
    <property type="component" value="Chromosome"/>
</dbReference>
<dbReference type="EMBL" id="CP007035">
    <property type="protein sequence ID" value="AHF17792.1"/>
    <property type="molecule type" value="Genomic_DNA"/>
</dbReference>
<feature type="domain" description="DUF5000" evidence="2">
    <location>
        <begin position="294"/>
        <end position="431"/>
    </location>
</feature>
<evidence type="ECO:0000259" key="2">
    <source>
        <dbReference type="Pfam" id="PF16391"/>
    </source>
</evidence>
<dbReference type="Gene3D" id="2.60.120.260">
    <property type="entry name" value="Galactose-binding domain-like"/>
    <property type="match status" value="1"/>
</dbReference>
<protein>
    <recommendedName>
        <fullName evidence="6">F5/8 type C domain-containing protein</fullName>
    </recommendedName>
</protein>
<feature type="domain" description="DUF5126" evidence="3">
    <location>
        <begin position="130"/>
        <end position="237"/>
    </location>
</feature>